<dbReference type="RefSeq" id="WP_243848777.1">
    <property type="nucleotide sequence ID" value="NZ_JAAMOX010000002.1"/>
</dbReference>
<protein>
    <recommendedName>
        <fullName evidence="3">Hydroxymethylpyrimidine pyrophosphatase</fullName>
    </recommendedName>
</protein>
<reference evidence="1 2" key="1">
    <citation type="submission" date="2020-02" db="EMBL/GenBank/DDBJ databases">
        <title>Sequencing the genomes of 1000 actinobacteria strains.</title>
        <authorList>
            <person name="Klenk H.-P."/>
        </authorList>
    </citation>
    <scope>NUCLEOTIDE SEQUENCE [LARGE SCALE GENOMIC DNA]</scope>
    <source>
        <strain evidence="1 2">DSM 27960</strain>
    </source>
</reference>
<dbReference type="InterPro" id="IPR036412">
    <property type="entry name" value="HAD-like_sf"/>
</dbReference>
<dbReference type="Proteomes" id="UP000541033">
    <property type="component" value="Unassembled WGS sequence"/>
</dbReference>
<organism evidence="1 2">
    <name type="scientific">Lysinibacter cavernae</name>
    <dbReference type="NCBI Taxonomy" id="1640652"/>
    <lineage>
        <taxon>Bacteria</taxon>
        <taxon>Bacillati</taxon>
        <taxon>Actinomycetota</taxon>
        <taxon>Actinomycetes</taxon>
        <taxon>Micrococcales</taxon>
        <taxon>Microbacteriaceae</taxon>
        <taxon>Lysinibacter</taxon>
    </lineage>
</organism>
<dbReference type="InterPro" id="IPR023214">
    <property type="entry name" value="HAD_sf"/>
</dbReference>
<evidence type="ECO:0000313" key="2">
    <source>
        <dbReference type="Proteomes" id="UP000541033"/>
    </source>
</evidence>
<keyword evidence="2" id="KW-1185">Reference proteome</keyword>
<evidence type="ECO:0008006" key="3">
    <source>
        <dbReference type="Google" id="ProtNLM"/>
    </source>
</evidence>
<dbReference type="EMBL" id="JAAMOX010000002">
    <property type="protein sequence ID" value="NIH54327.1"/>
    <property type="molecule type" value="Genomic_DNA"/>
</dbReference>
<dbReference type="AlphaFoldDB" id="A0A7X5R2K0"/>
<evidence type="ECO:0000313" key="1">
    <source>
        <dbReference type="EMBL" id="NIH54327.1"/>
    </source>
</evidence>
<dbReference type="SUPFAM" id="SSF56784">
    <property type="entry name" value="HAD-like"/>
    <property type="match status" value="1"/>
</dbReference>
<proteinExistence type="predicted"/>
<sequence>MISSRPALGLLLDVDGPLASPVTRTIHIPEIADLLVKLAESGVPIVFNTGRSDAFLRDVVLPPMIAAGLSQDVTLYGVCEKGAVWFRMTTEGITGLTVDPDCVVPQDFLEWSEELINERFSETVFFDHTKRAMVSVEQHTHVAIEDFVPVQQEFDRAFFEELVSRGHGVVWNDLVCSDADGAIDYRVDTTIISSDIESSKLGKDLGAQRALELIEADGELPLMWRTMGDSRTDYAMADWLHDRGFDVEHADVRPADGILKTAYPVRTAGDLIHDEAGVVFLREWLDLVNA</sequence>
<comment type="caution">
    <text evidence="1">The sequence shown here is derived from an EMBL/GenBank/DDBJ whole genome shotgun (WGS) entry which is preliminary data.</text>
</comment>
<gene>
    <name evidence="1" type="ORF">FHX76_002223</name>
</gene>
<dbReference type="Gene3D" id="3.40.50.1000">
    <property type="entry name" value="HAD superfamily/HAD-like"/>
    <property type="match status" value="1"/>
</dbReference>
<name>A0A7X5R2K0_9MICO</name>
<accession>A0A7X5R2K0</accession>